<dbReference type="EMBL" id="JAPQKH010000002">
    <property type="protein sequence ID" value="KAJ5114096.1"/>
    <property type="molecule type" value="Genomic_DNA"/>
</dbReference>
<dbReference type="Proteomes" id="UP001149165">
    <property type="component" value="Unassembled WGS sequence"/>
</dbReference>
<evidence type="ECO:0000313" key="2">
    <source>
        <dbReference type="EMBL" id="KAJ5114096.1"/>
    </source>
</evidence>
<gene>
    <name evidence="2" type="ORF">N7456_002630</name>
</gene>
<dbReference type="Gene3D" id="3.40.50.150">
    <property type="entry name" value="Vaccinia Virus protein VP39"/>
    <property type="match status" value="1"/>
</dbReference>
<dbReference type="OrthoDB" id="417697at2759"/>
<evidence type="ECO:0000259" key="1">
    <source>
        <dbReference type="Pfam" id="PF08242"/>
    </source>
</evidence>
<accession>A0A9W9G8N8</accession>
<sequence length="279" mass="31276">MNEVYEKHMLRNEVELSRLTGQYNIISENLGYHIHPTIAARLPKNPRVADIGTASGLFLSKIAPMYPKATLDGYDISSAFFPPETPSNINLSILDARQPIPKDLEGIYDLVHVLFLCMGLFEEDWTPIVANLSLLLKPGGALQWEECNFLASTWYRFYPESTYEAVYVMEKLLLDAFASHMAYGYDTLPGDMEAAGLTDIGIDIIGSDRVKSTLALYTAVSMGVCFNWARSGRDPIPYSKEQLDQLEAQSFRDIASGGYVRFDIHTNWGFRPLPETSVV</sequence>
<dbReference type="GO" id="GO:0032259">
    <property type="term" value="P:methylation"/>
    <property type="evidence" value="ECO:0007669"/>
    <property type="project" value="UniProtKB-KW"/>
</dbReference>
<keyword evidence="3" id="KW-1185">Reference proteome</keyword>
<dbReference type="InterPro" id="IPR013217">
    <property type="entry name" value="Methyltransf_12"/>
</dbReference>
<dbReference type="Pfam" id="PF08242">
    <property type="entry name" value="Methyltransf_12"/>
    <property type="match status" value="1"/>
</dbReference>
<dbReference type="CDD" id="cd02440">
    <property type="entry name" value="AdoMet_MTases"/>
    <property type="match status" value="1"/>
</dbReference>
<reference evidence="2" key="2">
    <citation type="journal article" date="2023" name="IMA Fungus">
        <title>Comparative genomic study of the Penicillium genus elucidates a diverse pangenome and 15 lateral gene transfer events.</title>
        <authorList>
            <person name="Petersen C."/>
            <person name="Sorensen T."/>
            <person name="Nielsen M.R."/>
            <person name="Sondergaard T.E."/>
            <person name="Sorensen J.L."/>
            <person name="Fitzpatrick D.A."/>
            <person name="Frisvad J.C."/>
            <person name="Nielsen K.L."/>
        </authorList>
    </citation>
    <scope>NUCLEOTIDE SEQUENCE</scope>
    <source>
        <strain evidence="2">IBT 30069</strain>
    </source>
</reference>
<dbReference type="InterPro" id="IPR029063">
    <property type="entry name" value="SAM-dependent_MTases_sf"/>
</dbReference>
<reference evidence="2" key="1">
    <citation type="submission" date="2022-11" db="EMBL/GenBank/DDBJ databases">
        <authorList>
            <person name="Petersen C."/>
        </authorList>
    </citation>
    <scope>NUCLEOTIDE SEQUENCE</scope>
    <source>
        <strain evidence="2">IBT 30069</strain>
    </source>
</reference>
<dbReference type="SUPFAM" id="SSF53335">
    <property type="entry name" value="S-adenosyl-L-methionine-dependent methyltransferases"/>
    <property type="match status" value="1"/>
</dbReference>
<feature type="domain" description="Methyltransferase type 12" evidence="1">
    <location>
        <begin position="50"/>
        <end position="142"/>
    </location>
</feature>
<name>A0A9W9G8N8_9EURO</name>
<keyword evidence="2" id="KW-0808">Transferase</keyword>
<keyword evidence="2" id="KW-0489">Methyltransferase</keyword>
<dbReference type="AlphaFoldDB" id="A0A9W9G8N8"/>
<dbReference type="GO" id="GO:0008168">
    <property type="term" value="F:methyltransferase activity"/>
    <property type="evidence" value="ECO:0007669"/>
    <property type="project" value="UniProtKB-KW"/>
</dbReference>
<organism evidence="2 3">
    <name type="scientific">Penicillium angulare</name>
    <dbReference type="NCBI Taxonomy" id="116970"/>
    <lineage>
        <taxon>Eukaryota</taxon>
        <taxon>Fungi</taxon>
        <taxon>Dikarya</taxon>
        <taxon>Ascomycota</taxon>
        <taxon>Pezizomycotina</taxon>
        <taxon>Eurotiomycetes</taxon>
        <taxon>Eurotiomycetidae</taxon>
        <taxon>Eurotiales</taxon>
        <taxon>Aspergillaceae</taxon>
        <taxon>Penicillium</taxon>
    </lineage>
</organism>
<evidence type="ECO:0000313" key="3">
    <source>
        <dbReference type="Proteomes" id="UP001149165"/>
    </source>
</evidence>
<protein>
    <submittedName>
        <fullName evidence="2">S-adenosyl-L-methionine-dependent methyltransferase</fullName>
    </submittedName>
</protein>
<proteinExistence type="predicted"/>
<comment type="caution">
    <text evidence="2">The sequence shown here is derived from an EMBL/GenBank/DDBJ whole genome shotgun (WGS) entry which is preliminary data.</text>
</comment>